<evidence type="ECO:0000313" key="8">
    <source>
        <dbReference type="Proteomes" id="UP001207918"/>
    </source>
</evidence>
<sequence length="264" mass="29794">MDIIDLSWLQLATAFVILLLPAYILWKYQTGLNKKLLTASVRMVLQLLFVGYYLEYLFLYDNPWVNAGWIMIMVIIADFATIDRSELRRKWSLLVPIFGATFLGIVVIDLFFLQVVIQLPKFLAAQYTIPITGMVLGNCLRSNVIGINAFYYSLNEHEERYQFYLACGASKTEALQSFISEALKKSANPTLASMATIGLVSLPGMMTGQILSGSSPLIAIKYQIMIMVAIFSGTILSVFLGIRFTNYFVFKDTDMLDKSILKDH</sequence>
<comment type="caution">
    <text evidence="7">The sequence shown here is derived from an EMBL/GenBank/DDBJ whole genome shotgun (WGS) entry which is preliminary data.</text>
</comment>
<keyword evidence="8" id="KW-1185">Reference proteome</keyword>
<reference evidence="7 8" key="1">
    <citation type="submission" date="2021-03" db="EMBL/GenBank/DDBJ databases">
        <title>Aliifodinibius sp. nov., a new bacterium isolated from saline soil.</title>
        <authorList>
            <person name="Galisteo C."/>
            <person name="De La Haba R."/>
            <person name="Sanchez-Porro C."/>
            <person name="Ventosa A."/>
        </authorList>
    </citation>
    <scope>NUCLEOTIDE SEQUENCE [LARGE SCALE GENOMIC DNA]</scope>
    <source>
        <strain evidence="7 8">1BSP15-2V2</strain>
    </source>
</reference>
<feature type="transmembrane region" description="Helical" evidence="6">
    <location>
        <begin position="224"/>
        <end position="245"/>
    </location>
</feature>
<comment type="similarity">
    <text evidence="2">Belongs to the UPF0014 family.</text>
</comment>
<evidence type="ECO:0000256" key="5">
    <source>
        <dbReference type="ARBA" id="ARBA00023136"/>
    </source>
</evidence>
<comment type="subcellular location">
    <subcellularLocation>
        <location evidence="1">Membrane</location>
        <topology evidence="1">Multi-pass membrane protein</topology>
    </subcellularLocation>
</comment>
<dbReference type="PANTHER" id="PTHR30028:SF0">
    <property type="entry name" value="PROTEIN ALUMINUM SENSITIVE 3"/>
    <property type="match status" value="1"/>
</dbReference>
<gene>
    <name evidence="7" type="primary">fetB</name>
    <name evidence="7" type="ORF">J6I44_02075</name>
</gene>
<keyword evidence="5 6" id="KW-0472">Membrane</keyword>
<evidence type="ECO:0000256" key="6">
    <source>
        <dbReference type="SAM" id="Phobius"/>
    </source>
</evidence>
<evidence type="ECO:0000313" key="7">
    <source>
        <dbReference type="EMBL" id="MCW9705620.1"/>
    </source>
</evidence>
<evidence type="ECO:0000256" key="2">
    <source>
        <dbReference type="ARBA" id="ARBA00005268"/>
    </source>
</evidence>
<feature type="transmembrane region" description="Helical" evidence="6">
    <location>
        <begin position="93"/>
        <end position="117"/>
    </location>
</feature>
<protein>
    <submittedName>
        <fullName evidence="7">Iron export ABC transporter permease subunit FetB</fullName>
    </submittedName>
</protein>
<evidence type="ECO:0000256" key="1">
    <source>
        <dbReference type="ARBA" id="ARBA00004141"/>
    </source>
</evidence>
<proteinExistence type="inferred from homology"/>
<evidence type="ECO:0000256" key="4">
    <source>
        <dbReference type="ARBA" id="ARBA00022989"/>
    </source>
</evidence>
<feature type="transmembrane region" description="Helical" evidence="6">
    <location>
        <begin position="64"/>
        <end position="81"/>
    </location>
</feature>
<keyword evidence="3 6" id="KW-0812">Transmembrane</keyword>
<feature type="transmembrane region" description="Helical" evidence="6">
    <location>
        <begin position="36"/>
        <end position="58"/>
    </location>
</feature>
<name>A0ABT3PI59_9BACT</name>
<dbReference type="PANTHER" id="PTHR30028">
    <property type="entry name" value="UPF0014 INNER MEMBRANE PROTEIN YBBM-RELATED"/>
    <property type="match status" value="1"/>
</dbReference>
<dbReference type="InterPro" id="IPR005226">
    <property type="entry name" value="UPF0014_fam"/>
</dbReference>
<accession>A0ABT3PI59</accession>
<dbReference type="Pfam" id="PF03649">
    <property type="entry name" value="UPF0014"/>
    <property type="match status" value="1"/>
</dbReference>
<dbReference type="RefSeq" id="WP_265764285.1">
    <property type="nucleotide sequence ID" value="NZ_JAGGJA010000001.1"/>
</dbReference>
<feature type="transmembrane region" description="Helical" evidence="6">
    <location>
        <begin position="6"/>
        <end position="24"/>
    </location>
</feature>
<evidence type="ECO:0000256" key="3">
    <source>
        <dbReference type="ARBA" id="ARBA00022692"/>
    </source>
</evidence>
<keyword evidence="4 6" id="KW-1133">Transmembrane helix</keyword>
<dbReference type="EMBL" id="JAGGJA010000001">
    <property type="protein sequence ID" value="MCW9705620.1"/>
    <property type="molecule type" value="Genomic_DNA"/>
</dbReference>
<feature type="transmembrane region" description="Helical" evidence="6">
    <location>
        <begin position="191"/>
        <end position="212"/>
    </location>
</feature>
<dbReference type="Proteomes" id="UP001207918">
    <property type="component" value="Unassembled WGS sequence"/>
</dbReference>
<organism evidence="7 8">
    <name type="scientific">Fodinibius salsisoli</name>
    <dbReference type="NCBI Taxonomy" id="2820877"/>
    <lineage>
        <taxon>Bacteria</taxon>
        <taxon>Pseudomonadati</taxon>
        <taxon>Balneolota</taxon>
        <taxon>Balneolia</taxon>
        <taxon>Balneolales</taxon>
        <taxon>Balneolaceae</taxon>
        <taxon>Fodinibius</taxon>
    </lineage>
</organism>